<dbReference type="Proteomes" id="UP000788426">
    <property type="component" value="Unassembled WGS sequence"/>
</dbReference>
<gene>
    <name evidence="2" type="ORF">KZO38_08620</name>
</gene>
<feature type="transmembrane region" description="Helical" evidence="1">
    <location>
        <begin position="83"/>
        <end position="106"/>
    </location>
</feature>
<keyword evidence="3" id="KW-1185">Reference proteome</keyword>
<proteinExistence type="predicted"/>
<comment type="caution">
    <text evidence="2">The sequence shown here is derived from an EMBL/GenBank/DDBJ whole genome shotgun (WGS) entry which is preliminary data.</text>
</comment>
<sequence length="135" mass="16107">MEWISNDFERQLRYKIAHYDYLDTFPKMADFGVNQSDFDDYVIEKQSVLDMEGNARKRYTLLALIFLLPFFVLSAFPEQYLPLGNYTFLVGFAIGLLLVFLQQFIIKKIKQKRLKNMYHPQIERYIEAVNLFSVK</sequence>
<evidence type="ECO:0000256" key="1">
    <source>
        <dbReference type="SAM" id="Phobius"/>
    </source>
</evidence>
<evidence type="ECO:0000313" key="2">
    <source>
        <dbReference type="EMBL" id="MBW4769819.1"/>
    </source>
</evidence>
<keyword evidence="1" id="KW-0472">Membrane</keyword>
<dbReference type="RefSeq" id="WP_219408459.1">
    <property type="nucleotide sequence ID" value="NZ_CAJZHJ010000041.1"/>
</dbReference>
<accession>A0ABS6YGH6</accession>
<keyword evidence="1" id="KW-0812">Transmembrane</keyword>
<dbReference type="EMBL" id="JAHXCT010000006">
    <property type="protein sequence ID" value="MBW4769819.1"/>
    <property type="molecule type" value="Genomic_DNA"/>
</dbReference>
<evidence type="ECO:0000313" key="3">
    <source>
        <dbReference type="Proteomes" id="UP000788426"/>
    </source>
</evidence>
<name>A0ABS6YGH6_9BACT</name>
<reference evidence="2 3" key="1">
    <citation type="submission" date="2021-07" db="EMBL/GenBank/DDBJ databases">
        <title>Genomic diversity and antimicrobial resistance of Prevotella spp. isolated from chronic lung disease airways.</title>
        <authorList>
            <person name="Webb K.A."/>
            <person name="Olagoke O.S."/>
            <person name="Baird T."/>
            <person name="Neill J."/>
            <person name="Pham A."/>
            <person name="Wells T.J."/>
            <person name="Ramsay K.A."/>
            <person name="Bell S.C."/>
            <person name="Sarovich D.S."/>
            <person name="Price E.P."/>
        </authorList>
    </citation>
    <scope>NUCLEOTIDE SEQUENCE [LARGE SCALE GENOMIC DNA]</scope>
    <source>
        <strain evidence="2 3">SCHI0011.S.12</strain>
    </source>
</reference>
<feature type="transmembrane region" description="Helical" evidence="1">
    <location>
        <begin position="59"/>
        <end position="77"/>
    </location>
</feature>
<keyword evidence="1" id="KW-1133">Transmembrane helix</keyword>
<protein>
    <submittedName>
        <fullName evidence="2">Uncharacterized protein</fullName>
    </submittedName>
</protein>
<organism evidence="2 3">
    <name type="scientific">Hoylesella nanceiensis</name>
    <dbReference type="NCBI Taxonomy" id="425941"/>
    <lineage>
        <taxon>Bacteria</taxon>
        <taxon>Pseudomonadati</taxon>
        <taxon>Bacteroidota</taxon>
        <taxon>Bacteroidia</taxon>
        <taxon>Bacteroidales</taxon>
        <taxon>Prevotellaceae</taxon>
        <taxon>Hoylesella</taxon>
    </lineage>
</organism>